<dbReference type="EMBL" id="JARKIB010000274">
    <property type="protein sequence ID" value="KAJ7717655.1"/>
    <property type="molecule type" value="Genomic_DNA"/>
</dbReference>
<feature type="region of interest" description="Disordered" evidence="1">
    <location>
        <begin position="838"/>
        <end position="874"/>
    </location>
</feature>
<feature type="compositionally biased region" description="Basic and acidic residues" evidence="1">
    <location>
        <begin position="263"/>
        <end position="272"/>
    </location>
</feature>
<feature type="compositionally biased region" description="Acidic residues" evidence="1">
    <location>
        <begin position="905"/>
        <end position="914"/>
    </location>
</feature>
<feature type="compositionally biased region" description="Gly residues" evidence="1">
    <location>
        <begin position="345"/>
        <end position="354"/>
    </location>
</feature>
<proteinExistence type="predicted"/>
<feature type="compositionally biased region" description="Basic residues" evidence="1">
    <location>
        <begin position="461"/>
        <end position="489"/>
    </location>
</feature>
<keyword evidence="3" id="KW-1185">Reference proteome</keyword>
<gene>
    <name evidence="2" type="ORF">B0H16DRAFT_1740458</name>
</gene>
<feature type="compositionally biased region" description="Low complexity" evidence="1">
    <location>
        <begin position="361"/>
        <end position="375"/>
    </location>
</feature>
<evidence type="ECO:0000313" key="2">
    <source>
        <dbReference type="EMBL" id="KAJ7717655.1"/>
    </source>
</evidence>
<reference evidence="2" key="1">
    <citation type="submission" date="2023-03" db="EMBL/GenBank/DDBJ databases">
        <title>Massive genome expansion in bonnet fungi (Mycena s.s.) driven by repeated elements and novel gene families across ecological guilds.</title>
        <authorList>
            <consortium name="Lawrence Berkeley National Laboratory"/>
            <person name="Harder C.B."/>
            <person name="Miyauchi S."/>
            <person name="Viragh M."/>
            <person name="Kuo A."/>
            <person name="Thoen E."/>
            <person name="Andreopoulos B."/>
            <person name="Lu D."/>
            <person name="Skrede I."/>
            <person name="Drula E."/>
            <person name="Henrissat B."/>
            <person name="Morin E."/>
            <person name="Kohler A."/>
            <person name="Barry K."/>
            <person name="LaButti K."/>
            <person name="Morin E."/>
            <person name="Salamov A."/>
            <person name="Lipzen A."/>
            <person name="Mereny Z."/>
            <person name="Hegedus B."/>
            <person name="Baldrian P."/>
            <person name="Stursova M."/>
            <person name="Weitz H."/>
            <person name="Taylor A."/>
            <person name="Grigoriev I.V."/>
            <person name="Nagy L.G."/>
            <person name="Martin F."/>
            <person name="Kauserud H."/>
        </authorList>
    </citation>
    <scope>NUCLEOTIDE SEQUENCE</scope>
    <source>
        <strain evidence="2">CBHHK182m</strain>
    </source>
</reference>
<name>A0AAD7MHG5_9AGAR</name>
<accession>A0AAD7MHG5</accession>
<feature type="compositionally biased region" description="Low complexity" evidence="1">
    <location>
        <begin position="430"/>
        <end position="448"/>
    </location>
</feature>
<evidence type="ECO:0008006" key="4">
    <source>
        <dbReference type="Google" id="ProtNLM"/>
    </source>
</evidence>
<feature type="region of interest" description="Disordered" evidence="1">
    <location>
        <begin position="901"/>
        <end position="929"/>
    </location>
</feature>
<feature type="region of interest" description="Disordered" evidence="1">
    <location>
        <begin position="249"/>
        <end position="496"/>
    </location>
</feature>
<evidence type="ECO:0000256" key="1">
    <source>
        <dbReference type="SAM" id="MobiDB-lite"/>
    </source>
</evidence>
<dbReference type="AlphaFoldDB" id="A0AAD7MHG5"/>
<feature type="compositionally biased region" description="Low complexity" evidence="1">
    <location>
        <begin position="738"/>
        <end position="754"/>
    </location>
</feature>
<dbReference type="Proteomes" id="UP001215598">
    <property type="component" value="Unassembled WGS sequence"/>
</dbReference>
<sequence length="1029" mass="115503">MAPDELEFKLSVIPPTPQEHPLDLESDNTSPMPEIATESVRRARRGEKKWRPREEDDFSEDLKEAARRSMRNLRDHGYDSADESDAARWRDLNIKSVYTALKRDREIHENTREFEQRQAAWQRGERDLRKVRESEDYEYAQTLQAQLAQLDADRQLAEHLHAVETARMKAEREKIQKAQGELGTKRNTKRSETPPVEINKEYKIYLRKVAPEDYESQATDSDVECVPPPRITHTFQDRVVLQKYRREELAAKGESGVPDQGVDWDKKGKPFEVRSAMSRGSSVGTRGGKRMRRIKNEASPGLSPGGAEANDMAGGTGRSRSHKNKLSRDERQPSRPPESTPNQRTGGGNGGAGGSRLPNRSGPNNSEPPSSPSSSGDEEGSGDEEETETETPTEGYDSDESIDWNKDPMDLIHEVQSKIKKENSIKKEQSSPPAAAGGAPEDGSSSSSDENERPGKGPSRTPRRKLKESERKRKKRFARNTRRKHHQKRKGDNDFPMFEAGDLSLAGQPSHQIVKWKKSLHQPIINHYNSMLGKKQKGSSILDENRNVRIPPPKKYNGDKNIKAFESHIASIVQWLQIIGLSGPAEDERRKGLHSFHLTGAAKEWYDTRVNGIQRPKKKWTHLQMILGLFDYFIDTSCVQQATTEFWEAKFSAEIGAAGFYHELVTKANRMVKKPDSYTFKNHFIEKLPAPMVRHLLRNNVTAEYCTIKDILSEAINYETQKSIEDRYAHARERTSGSRKSSTTTGAKTGSSSRVNREELTRRAFRFVRRSGKADPAPEALRAGFRSRLVGGHDGGGKPAEAGKKKVECYICRGPHYKNECPQNKNAKMYAQRDIVDDVSDEGTLKSGGKSDVPDEQMRNAEDDNGDDTSEGGYTMQEFSDYELSDGERGAHMRVCNDEIPGLLTDDDDSEWESTDGSAGSAVHEENAPRSAVAEVFHATSASRRRARAKAYAVKHTGLFEVCDEWDAVEQIGAKDLDKVAREMAANIIEQGHTNEVEEFLFATGERYSLTPSNADGKLAASGARRRQV</sequence>
<feature type="compositionally biased region" description="Basic residues" evidence="1">
    <location>
        <begin position="42"/>
        <end position="51"/>
    </location>
</feature>
<comment type="caution">
    <text evidence="2">The sequence shown here is derived from an EMBL/GenBank/DDBJ whole genome shotgun (WGS) entry which is preliminary data.</text>
</comment>
<feature type="region of interest" description="Disordered" evidence="1">
    <location>
        <begin position="730"/>
        <end position="758"/>
    </location>
</feature>
<feature type="region of interest" description="Disordered" evidence="1">
    <location>
        <begin position="168"/>
        <end position="196"/>
    </location>
</feature>
<feature type="compositionally biased region" description="Acidic residues" evidence="1">
    <location>
        <begin position="376"/>
        <end position="402"/>
    </location>
</feature>
<evidence type="ECO:0000313" key="3">
    <source>
        <dbReference type="Proteomes" id="UP001215598"/>
    </source>
</evidence>
<protein>
    <recommendedName>
        <fullName evidence="4">Retrotransposon gag domain-containing protein</fullName>
    </recommendedName>
</protein>
<feature type="compositionally biased region" description="Basic and acidic residues" evidence="1">
    <location>
        <begin position="403"/>
        <end position="429"/>
    </location>
</feature>
<feature type="compositionally biased region" description="Basic and acidic residues" evidence="1">
    <location>
        <begin position="852"/>
        <end position="862"/>
    </location>
</feature>
<feature type="region of interest" description="Disordered" evidence="1">
    <location>
        <begin position="12"/>
        <end position="62"/>
    </location>
</feature>
<organism evidence="2 3">
    <name type="scientific">Mycena metata</name>
    <dbReference type="NCBI Taxonomy" id="1033252"/>
    <lineage>
        <taxon>Eukaryota</taxon>
        <taxon>Fungi</taxon>
        <taxon>Dikarya</taxon>
        <taxon>Basidiomycota</taxon>
        <taxon>Agaricomycotina</taxon>
        <taxon>Agaricomycetes</taxon>
        <taxon>Agaricomycetidae</taxon>
        <taxon>Agaricales</taxon>
        <taxon>Marasmiineae</taxon>
        <taxon>Mycenaceae</taxon>
        <taxon>Mycena</taxon>
    </lineage>
</organism>